<evidence type="ECO:0000256" key="2">
    <source>
        <dbReference type="ARBA" id="ARBA00022980"/>
    </source>
</evidence>
<dbReference type="HOGENOM" id="CLU_076922_0_0_1"/>
<dbReference type="GO" id="GO:0003729">
    <property type="term" value="F:mRNA binding"/>
    <property type="evidence" value="ECO:0007669"/>
    <property type="project" value="TreeGrafter"/>
</dbReference>
<dbReference type="InterPro" id="IPR005822">
    <property type="entry name" value="Ribosomal_uL13"/>
</dbReference>
<dbReference type="PANTHER" id="PTHR11545:SF3">
    <property type="entry name" value="LARGE RIBOSOMAL SUBUNIT PROTEIN UL13"/>
    <property type="match status" value="1"/>
</dbReference>
<evidence type="ECO:0000256" key="1">
    <source>
        <dbReference type="ARBA" id="ARBA00006227"/>
    </source>
</evidence>
<dbReference type="GeneID" id="26261623"/>
<evidence type="ECO:0000256" key="3">
    <source>
        <dbReference type="ARBA" id="ARBA00023274"/>
    </source>
</evidence>
<dbReference type="RefSeq" id="XP_014564029.1">
    <property type="nucleotide sequence ID" value="XM_014708543.1"/>
</dbReference>
<dbReference type="VEuPathDB" id="MicrosporidiaDB:M896_041850"/>
<dbReference type="FunCoup" id="A0A0B2ULQ3">
    <property type="interactions" value="155"/>
</dbReference>
<dbReference type="Proteomes" id="UP000031056">
    <property type="component" value="Unassembled WGS sequence"/>
</dbReference>
<dbReference type="GO" id="GO:0003735">
    <property type="term" value="F:structural constituent of ribosome"/>
    <property type="evidence" value="ECO:0007669"/>
    <property type="project" value="InterPro"/>
</dbReference>
<reference evidence="4 5" key="1">
    <citation type="journal article" date="2014" name="MBio">
        <title>The Ordospora colligata genome; evolution of extreme reduction in microsporidia and host-to-parasite horizontal gene transfer.</title>
        <authorList>
            <person name="Pombert J.-F."/>
            <person name="Haag K.L."/>
            <person name="Beidas S."/>
            <person name="Ebert D."/>
            <person name="Keeling P.J."/>
        </authorList>
    </citation>
    <scope>NUCLEOTIDE SEQUENCE [LARGE SCALE GENOMIC DNA]</scope>
    <source>
        <strain evidence="4 5">OC4</strain>
    </source>
</reference>
<dbReference type="SUPFAM" id="SSF52161">
    <property type="entry name" value="Ribosomal protein L13"/>
    <property type="match status" value="1"/>
</dbReference>
<proteinExistence type="inferred from homology"/>
<organism evidence="4 5">
    <name type="scientific">Ordospora colligata OC4</name>
    <dbReference type="NCBI Taxonomy" id="1354746"/>
    <lineage>
        <taxon>Eukaryota</taxon>
        <taxon>Fungi</taxon>
        <taxon>Fungi incertae sedis</taxon>
        <taxon>Microsporidia</taxon>
        <taxon>Ordosporidae</taxon>
        <taxon>Ordospora</taxon>
    </lineage>
</organism>
<dbReference type="InterPro" id="IPR005755">
    <property type="entry name" value="Ribosomal_uL13_euk/arc"/>
</dbReference>
<dbReference type="Gene3D" id="3.90.1180.10">
    <property type="entry name" value="Ribosomal protein L13"/>
    <property type="match status" value="1"/>
</dbReference>
<dbReference type="NCBIfam" id="TIGR01077">
    <property type="entry name" value="L13_A_E"/>
    <property type="match status" value="1"/>
</dbReference>
<keyword evidence="3" id="KW-0687">Ribonucleoprotein</keyword>
<dbReference type="STRING" id="1354746.A0A0B2ULQ3"/>
<keyword evidence="2 4" id="KW-0689">Ribosomal protein</keyword>
<keyword evidence="5" id="KW-1185">Reference proteome</keyword>
<evidence type="ECO:0000313" key="4">
    <source>
        <dbReference type="EMBL" id="KHN69987.1"/>
    </source>
</evidence>
<dbReference type="AlphaFoldDB" id="A0A0B2ULQ3"/>
<evidence type="ECO:0000313" key="5">
    <source>
        <dbReference type="Proteomes" id="UP000031056"/>
    </source>
</evidence>
<dbReference type="Pfam" id="PF00572">
    <property type="entry name" value="Ribosomal_L13"/>
    <property type="match status" value="1"/>
</dbReference>
<dbReference type="GO" id="GO:0022625">
    <property type="term" value="C:cytosolic large ribosomal subunit"/>
    <property type="evidence" value="ECO:0007669"/>
    <property type="project" value="TreeGrafter"/>
</dbReference>
<dbReference type="EMBL" id="JOKQ01000004">
    <property type="protein sequence ID" value="KHN69987.1"/>
    <property type="molecule type" value="Genomic_DNA"/>
</dbReference>
<dbReference type="GO" id="GO:0006412">
    <property type="term" value="P:translation"/>
    <property type="evidence" value="ECO:0007669"/>
    <property type="project" value="InterPro"/>
</dbReference>
<dbReference type="OrthoDB" id="1882297at2759"/>
<dbReference type="PANTHER" id="PTHR11545">
    <property type="entry name" value="RIBOSOMAL PROTEIN L13"/>
    <property type="match status" value="1"/>
</dbReference>
<comment type="similarity">
    <text evidence="1">Belongs to the universal ribosomal protein uL13 family.</text>
</comment>
<sequence>MENSDHIVVDATGHVAGKLAGKIAKLLLNGVKVSVVCAENALLMRTMEMAKADFKEYLNKRCIVNPRRGPFHYREPKMHLAKIIRRMISYKKWRGKTALTRLSVHEGIPAEFENCKRHKFAKSMYYYNSKPHKNVSLGDLLSEFGWKHGEQVKKLTERVRERESLEVLRKEETEKRCKEIKETKDFSEELKRRMAMFA</sequence>
<dbReference type="InterPro" id="IPR036899">
    <property type="entry name" value="Ribosomal_uL13_sf"/>
</dbReference>
<dbReference type="GO" id="GO:0017148">
    <property type="term" value="P:negative regulation of translation"/>
    <property type="evidence" value="ECO:0007669"/>
    <property type="project" value="TreeGrafter"/>
</dbReference>
<gene>
    <name evidence="4" type="ORF">M896_041850</name>
</gene>
<comment type="caution">
    <text evidence="4">The sequence shown here is derived from an EMBL/GenBank/DDBJ whole genome shotgun (WGS) entry which is preliminary data.</text>
</comment>
<dbReference type="InParanoid" id="A0A0B2ULQ3"/>
<accession>A0A0B2ULQ3</accession>
<name>A0A0B2ULQ3_9MICR</name>
<protein>
    <submittedName>
        <fullName evidence="4">Ribosomal protein L13a</fullName>
    </submittedName>
</protein>